<accession>A0ACC0NG75</accession>
<gene>
    <name evidence="1" type="ORF">RHMOL_Rhmol06G0253000</name>
</gene>
<dbReference type="EMBL" id="CM046393">
    <property type="protein sequence ID" value="KAI8552260.1"/>
    <property type="molecule type" value="Genomic_DNA"/>
</dbReference>
<evidence type="ECO:0000313" key="1">
    <source>
        <dbReference type="EMBL" id="KAI8552260.1"/>
    </source>
</evidence>
<organism evidence="1 2">
    <name type="scientific">Rhododendron molle</name>
    <name type="common">Chinese azalea</name>
    <name type="synonym">Azalea mollis</name>
    <dbReference type="NCBI Taxonomy" id="49168"/>
    <lineage>
        <taxon>Eukaryota</taxon>
        <taxon>Viridiplantae</taxon>
        <taxon>Streptophyta</taxon>
        <taxon>Embryophyta</taxon>
        <taxon>Tracheophyta</taxon>
        <taxon>Spermatophyta</taxon>
        <taxon>Magnoliopsida</taxon>
        <taxon>eudicotyledons</taxon>
        <taxon>Gunneridae</taxon>
        <taxon>Pentapetalae</taxon>
        <taxon>asterids</taxon>
        <taxon>Ericales</taxon>
        <taxon>Ericaceae</taxon>
        <taxon>Ericoideae</taxon>
        <taxon>Rhodoreae</taxon>
        <taxon>Rhododendron</taxon>
    </lineage>
</organism>
<sequence length="117" mass="12747">MDQNAFGEDSDNIDWDTEDELEIQSSPLPSSSRLTYPDGEATVGDAEAITTTDLSHSKLIHHFVGIGFPEELVAKAIEENGEKLAEAPVAFGEEIKTELGLELLFGGEDELLLLRES</sequence>
<dbReference type="Proteomes" id="UP001062846">
    <property type="component" value="Chromosome 6"/>
</dbReference>
<proteinExistence type="predicted"/>
<reference evidence="1" key="1">
    <citation type="submission" date="2022-02" db="EMBL/GenBank/DDBJ databases">
        <title>Plant Genome Project.</title>
        <authorList>
            <person name="Zhang R.-G."/>
        </authorList>
    </citation>
    <scope>NUCLEOTIDE SEQUENCE</scope>
    <source>
        <strain evidence="1">AT1</strain>
    </source>
</reference>
<keyword evidence="2" id="KW-1185">Reference proteome</keyword>
<protein>
    <submittedName>
        <fullName evidence="1">Uncharacterized protein</fullName>
    </submittedName>
</protein>
<comment type="caution">
    <text evidence="1">The sequence shown here is derived from an EMBL/GenBank/DDBJ whole genome shotgun (WGS) entry which is preliminary data.</text>
</comment>
<name>A0ACC0NG75_RHOML</name>
<evidence type="ECO:0000313" key="2">
    <source>
        <dbReference type="Proteomes" id="UP001062846"/>
    </source>
</evidence>